<name>A0A6A4X9J2_AMPAM</name>
<organism evidence="2 3">
    <name type="scientific">Amphibalanus amphitrite</name>
    <name type="common">Striped barnacle</name>
    <name type="synonym">Balanus amphitrite</name>
    <dbReference type="NCBI Taxonomy" id="1232801"/>
    <lineage>
        <taxon>Eukaryota</taxon>
        <taxon>Metazoa</taxon>
        <taxon>Ecdysozoa</taxon>
        <taxon>Arthropoda</taxon>
        <taxon>Crustacea</taxon>
        <taxon>Multicrustacea</taxon>
        <taxon>Cirripedia</taxon>
        <taxon>Thoracica</taxon>
        <taxon>Thoracicalcarea</taxon>
        <taxon>Balanomorpha</taxon>
        <taxon>Balanoidea</taxon>
        <taxon>Balanidae</taxon>
        <taxon>Amphibalaninae</taxon>
        <taxon>Amphibalanus</taxon>
    </lineage>
</organism>
<gene>
    <name evidence="2" type="ORF">FJT64_018125</name>
</gene>
<dbReference type="Proteomes" id="UP000440578">
    <property type="component" value="Unassembled WGS sequence"/>
</dbReference>
<feature type="signal peptide" evidence="1">
    <location>
        <begin position="1"/>
        <end position="16"/>
    </location>
</feature>
<reference evidence="2 3" key="1">
    <citation type="submission" date="2019-07" db="EMBL/GenBank/DDBJ databases">
        <title>Draft genome assembly of a fouling barnacle, Amphibalanus amphitrite (Darwin, 1854): The first reference genome for Thecostraca.</title>
        <authorList>
            <person name="Kim W."/>
        </authorList>
    </citation>
    <scope>NUCLEOTIDE SEQUENCE [LARGE SCALE GENOMIC DNA]</scope>
    <source>
        <strain evidence="2">SNU_AA5</strain>
        <tissue evidence="2">Soma without cirri and trophi</tissue>
    </source>
</reference>
<evidence type="ECO:0000313" key="2">
    <source>
        <dbReference type="EMBL" id="KAF0311022.1"/>
    </source>
</evidence>
<keyword evidence="3" id="KW-1185">Reference proteome</keyword>
<dbReference type="OrthoDB" id="6396330at2759"/>
<protein>
    <submittedName>
        <fullName evidence="2">Uncharacterized protein</fullName>
    </submittedName>
</protein>
<feature type="chain" id="PRO_5025609013" evidence="1">
    <location>
        <begin position="17"/>
        <end position="388"/>
    </location>
</feature>
<keyword evidence="1" id="KW-0732">Signal</keyword>
<dbReference type="AlphaFoldDB" id="A0A6A4X9J2"/>
<proteinExistence type="predicted"/>
<accession>A0A6A4X9J2</accession>
<evidence type="ECO:0000256" key="1">
    <source>
        <dbReference type="SAM" id="SignalP"/>
    </source>
</evidence>
<comment type="caution">
    <text evidence="2">The sequence shown here is derived from an EMBL/GenBank/DDBJ whole genome shotgun (WGS) entry which is preliminary data.</text>
</comment>
<dbReference type="EMBL" id="VIIS01000272">
    <property type="protein sequence ID" value="KAF0311022.1"/>
    <property type="molecule type" value="Genomic_DNA"/>
</dbReference>
<sequence>MLRLILLAASAALCAGHYGTYLQSRHFAGIDLSPYWQPRYCAPIRLRYPDISDLTCYYIVQYYVRRPPRLYLPHLGLPHISPKSLVPQRYWVQYLSKLVDLMPPVFYYPKPFYSNLYSHVSKYYPTITDSSLYFDHLALTDTYMCSHLVAPASWSLFRPFYSRHVLSLNFKRHFARYQYVFPRLPTIVSRLKTYQFIPSKPYFKRASLKSLLIGKTRLSYPHPDLFPEKNLWFPRRTLRGLYKYLSKRKYPWSSWLSRIKTITTPKHIKWGSGYDGLVCQAKYSHLSFLCPAWSHGLLPVLRLRFASYPKDIIYSRKATFQSFLSGFLYQWRPRIRVYSQRLVTKALLAFDSYACSWLGIHFSSRYKFCKPSNLWYPTLYSGCKSYGC</sequence>
<evidence type="ECO:0000313" key="3">
    <source>
        <dbReference type="Proteomes" id="UP000440578"/>
    </source>
</evidence>